<dbReference type="EMBL" id="AMYD01003537">
    <property type="protein sequence ID" value="EQB46094.1"/>
    <property type="molecule type" value="Genomic_DNA"/>
</dbReference>
<protein>
    <submittedName>
        <fullName evidence="1">Uncharacterized protein</fullName>
    </submittedName>
</protein>
<evidence type="ECO:0000313" key="1">
    <source>
        <dbReference type="EMBL" id="EQB46094.1"/>
    </source>
</evidence>
<sequence>MRKYLLEKE</sequence>
<organism evidence="1 2">
    <name type="scientific">Colletotrichum gloeosporioides (strain Cg-14)</name>
    <name type="common">Anthracnose fungus</name>
    <name type="synonym">Glomerella cingulata</name>
    <dbReference type="NCBI Taxonomy" id="1237896"/>
    <lineage>
        <taxon>Eukaryota</taxon>
        <taxon>Fungi</taxon>
        <taxon>Dikarya</taxon>
        <taxon>Ascomycota</taxon>
        <taxon>Pezizomycotina</taxon>
        <taxon>Sordariomycetes</taxon>
        <taxon>Hypocreomycetidae</taxon>
        <taxon>Glomerellales</taxon>
        <taxon>Glomerellaceae</taxon>
        <taxon>Colletotrichum</taxon>
        <taxon>Colletotrichum gloeosporioides species complex</taxon>
    </lineage>
</organism>
<evidence type="ECO:0000313" key="2">
    <source>
        <dbReference type="Proteomes" id="UP000015530"/>
    </source>
</evidence>
<name>T0K2Y8_COLGC</name>
<dbReference type="HOGENOM" id="CLU_3438965_0_0_1"/>
<proteinExistence type="predicted"/>
<dbReference type="Proteomes" id="UP000015530">
    <property type="component" value="Unassembled WGS sequence"/>
</dbReference>
<accession>T0K2Y8</accession>
<reference evidence="2" key="1">
    <citation type="journal article" date="2013" name="Mol. Plant Microbe Interact.">
        <title>Global aspects of pacC regulation of pathogenicity genes in Colletotrichum gloeosporioides as revealed by transcriptome analysis.</title>
        <authorList>
            <person name="Alkan N."/>
            <person name="Meng X."/>
            <person name="Friedlander G."/>
            <person name="Reuveni E."/>
            <person name="Sukno S."/>
            <person name="Sherman A."/>
            <person name="Thon M."/>
            <person name="Fluhr R."/>
            <person name="Prusky D."/>
        </authorList>
    </citation>
    <scope>NUCLEOTIDE SEQUENCE [LARGE SCALE GENOMIC DNA]</scope>
    <source>
        <strain evidence="2">Cg-14</strain>
    </source>
</reference>
<gene>
    <name evidence="1" type="ORF">CGLO_14908</name>
</gene>
<comment type="caution">
    <text evidence="1">The sequence shown here is derived from an EMBL/GenBank/DDBJ whole genome shotgun (WGS) entry which is preliminary data.</text>
</comment>